<dbReference type="Pfam" id="PF07508">
    <property type="entry name" value="Recombinase"/>
    <property type="match status" value="1"/>
</dbReference>
<feature type="region of interest" description="Disordered" evidence="1">
    <location>
        <begin position="243"/>
        <end position="263"/>
    </location>
</feature>
<dbReference type="Gene3D" id="3.40.50.1390">
    <property type="entry name" value="Resolvase, N-terminal catalytic domain"/>
    <property type="match status" value="1"/>
</dbReference>
<feature type="domain" description="Recombinase" evidence="3">
    <location>
        <begin position="132"/>
        <end position="246"/>
    </location>
</feature>
<name>A0A5D0WHM3_9FIRM</name>
<evidence type="ECO:0000259" key="2">
    <source>
        <dbReference type="PROSITE" id="PS51736"/>
    </source>
</evidence>
<sequence>MTQKVASHQGWKLYDTFLEIHTGKTGSSREQFNRLHSQAYAGLIDIVISTTIARFGRNTEEVIESLRILRACDVQVIFVDDGLDSFKDNDTLMIELFTALAQAENENRSEAIQWGHEKRACQGQSKLYNRKTYGYKNGTQGSLEIVEDQAENVKLIFNLYLSSLTTLGIIRELKKRNIKSPTGKDQWCKRTIDTMLSNEKYTGRVILLKNNEKVPSYEFKEHHDPIISEEIFDAVQLEKSKRSNIENGKRKSCKYSSKKPNQE</sequence>
<dbReference type="PROSITE" id="PS51737">
    <property type="entry name" value="RECOMBINASE_DNA_BIND"/>
    <property type="match status" value="1"/>
</dbReference>
<dbReference type="EMBL" id="VSLA01000030">
    <property type="protein sequence ID" value="TYC82334.1"/>
    <property type="molecule type" value="Genomic_DNA"/>
</dbReference>
<dbReference type="GO" id="GO:0000150">
    <property type="term" value="F:DNA strand exchange activity"/>
    <property type="evidence" value="ECO:0007669"/>
    <property type="project" value="InterPro"/>
</dbReference>
<dbReference type="PANTHER" id="PTHR30461:SF23">
    <property type="entry name" value="DNA RECOMBINASE-RELATED"/>
    <property type="match status" value="1"/>
</dbReference>
<dbReference type="SMART" id="SM00857">
    <property type="entry name" value="Resolvase"/>
    <property type="match status" value="1"/>
</dbReference>
<dbReference type="InterPro" id="IPR050639">
    <property type="entry name" value="SSR_resolvase"/>
</dbReference>
<proteinExistence type="predicted"/>
<evidence type="ECO:0000259" key="3">
    <source>
        <dbReference type="PROSITE" id="PS51737"/>
    </source>
</evidence>
<evidence type="ECO:0000256" key="1">
    <source>
        <dbReference type="SAM" id="MobiDB-lite"/>
    </source>
</evidence>
<organism evidence="4 5">
    <name type="scientific">Acetobacterium wieringae</name>
    <dbReference type="NCBI Taxonomy" id="52694"/>
    <lineage>
        <taxon>Bacteria</taxon>
        <taxon>Bacillati</taxon>
        <taxon>Bacillota</taxon>
        <taxon>Clostridia</taxon>
        <taxon>Eubacteriales</taxon>
        <taxon>Eubacteriaceae</taxon>
        <taxon>Acetobacterium</taxon>
    </lineage>
</organism>
<dbReference type="Gene3D" id="3.90.1750.20">
    <property type="entry name" value="Putative Large Serine Recombinase, Chain B, Domain 2"/>
    <property type="match status" value="1"/>
</dbReference>
<evidence type="ECO:0000313" key="5">
    <source>
        <dbReference type="Proteomes" id="UP000322619"/>
    </source>
</evidence>
<dbReference type="CDD" id="cd00338">
    <property type="entry name" value="Ser_Recombinase"/>
    <property type="match status" value="1"/>
</dbReference>
<dbReference type="PANTHER" id="PTHR30461">
    <property type="entry name" value="DNA-INVERTASE FROM LAMBDOID PROPHAGE"/>
    <property type="match status" value="1"/>
</dbReference>
<dbReference type="InterPro" id="IPR006119">
    <property type="entry name" value="Resolv_N"/>
</dbReference>
<feature type="domain" description="Resolvase/invertase-type recombinase catalytic" evidence="2">
    <location>
        <begin position="1"/>
        <end position="123"/>
    </location>
</feature>
<evidence type="ECO:0000313" key="4">
    <source>
        <dbReference type="EMBL" id="TYC82334.1"/>
    </source>
</evidence>
<dbReference type="InterPro" id="IPR011109">
    <property type="entry name" value="DNA_bind_recombinase_dom"/>
</dbReference>
<dbReference type="SUPFAM" id="SSF53041">
    <property type="entry name" value="Resolvase-like"/>
    <property type="match status" value="1"/>
</dbReference>
<gene>
    <name evidence="4" type="ORF">FXB42_16775</name>
</gene>
<dbReference type="AlphaFoldDB" id="A0A5D0WHM3"/>
<dbReference type="Pfam" id="PF00239">
    <property type="entry name" value="Resolvase"/>
    <property type="match status" value="1"/>
</dbReference>
<reference evidence="4 5" key="1">
    <citation type="submission" date="2019-08" db="EMBL/GenBank/DDBJ databases">
        <title>Isolation and enrichment of carboxydotrophic bacteria from anaerobic sludge for the production of bio-based chemicals from syngas.</title>
        <authorList>
            <person name="Antares A.L."/>
            <person name="Moreira J."/>
            <person name="Diender M."/>
            <person name="Parshina S.N."/>
            <person name="Stams A.J.M."/>
            <person name="Alves M."/>
            <person name="Alves J.I."/>
            <person name="Sousa D.Z."/>
        </authorList>
    </citation>
    <scope>NUCLEOTIDE SEQUENCE [LARGE SCALE GENOMIC DNA]</scope>
    <source>
        <strain evidence="4 5">JM</strain>
    </source>
</reference>
<dbReference type="GO" id="GO:0003677">
    <property type="term" value="F:DNA binding"/>
    <property type="evidence" value="ECO:0007669"/>
    <property type="project" value="InterPro"/>
</dbReference>
<comment type="caution">
    <text evidence="4">The sequence shown here is derived from an EMBL/GenBank/DDBJ whole genome shotgun (WGS) entry which is preliminary data.</text>
</comment>
<accession>A0A5D0WHM3</accession>
<dbReference type="Proteomes" id="UP000322619">
    <property type="component" value="Unassembled WGS sequence"/>
</dbReference>
<dbReference type="InterPro" id="IPR038109">
    <property type="entry name" value="DNA_bind_recomb_sf"/>
</dbReference>
<dbReference type="InterPro" id="IPR036162">
    <property type="entry name" value="Resolvase-like_N_sf"/>
</dbReference>
<protein>
    <submittedName>
        <fullName evidence="4">Recombinase family protein</fullName>
    </submittedName>
</protein>
<dbReference type="PROSITE" id="PS51736">
    <property type="entry name" value="RECOMBINASES_3"/>
    <property type="match status" value="1"/>
</dbReference>